<accession>A0A0A9YVB8</accession>
<dbReference type="EMBL" id="GBHO01007500">
    <property type="protein sequence ID" value="JAG36104.1"/>
    <property type="molecule type" value="Transcribed_RNA"/>
</dbReference>
<feature type="non-terminal residue" evidence="1">
    <location>
        <position position="1"/>
    </location>
</feature>
<proteinExistence type="predicted"/>
<protein>
    <submittedName>
        <fullName evidence="1">Sodium, potassium, lithium and rubidium/H(+) antiporter</fullName>
    </submittedName>
</protein>
<gene>
    <name evidence="1" type="primary">nhaK</name>
    <name evidence="1" type="ORF">CM83_12077</name>
</gene>
<evidence type="ECO:0000313" key="1">
    <source>
        <dbReference type="EMBL" id="JAG36104.1"/>
    </source>
</evidence>
<dbReference type="AlphaFoldDB" id="A0A0A9YVB8"/>
<reference evidence="1" key="1">
    <citation type="journal article" date="2014" name="PLoS ONE">
        <title>Transcriptome-Based Identification of ABC Transporters in the Western Tarnished Plant Bug Lygus hesperus.</title>
        <authorList>
            <person name="Hull J.J."/>
            <person name="Chaney K."/>
            <person name="Geib S.M."/>
            <person name="Fabrick J.A."/>
            <person name="Brent C.S."/>
            <person name="Walsh D."/>
            <person name="Lavine L.C."/>
        </authorList>
    </citation>
    <scope>NUCLEOTIDE SEQUENCE</scope>
</reference>
<feature type="non-terminal residue" evidence="1">
    <location>
        <position position="192"/>
    </location>
</feature>
<organism evidence="1">
    <name type="scientific">Lygus hesperus</name>
    <name type="common">Western plant bug</name>
    <dbReference type="NCBI Taxonomy" id="30085"/>
    <lineage>
        <taxon>Eukaryota</taxon>
        <taxon>Metazoa</taxon>
        <taxon>Ecdysozoa</taxon>
        <taxon>Arthropoda</taxon>
        <taxon>Hexapoda</taxon>
        <taxon>Insecta</taxon>
        <taxon>Pterygota</taxon>
        <taxon>Neoptera</taxon>
        <taxon>Paraneoptera</taxon>
        <taxon>Hemiptera</taxon>
        <taxon>Heteroptera</taxon>
        <taxon>Panheteroptera</taxon>
        <taxon>Cimicomorpha</taxon>
        <taxon>Miridae</taxon>
        <taxon>Mirini</taxon>
        <taxon>Lygus</taxon>
    </lineage>
</organism>
<sequence>SPSKPSNMVYCTLMYDRNRYPSILFELYPSAEARSIEAPWHVILSSNWNVELFLLLVKEKWVVVVVVVVVPSVRPVVYVHWNRNGSVYNSSVLMDHWNRNWFFDSNWFRNWNRSVHRYRVMNMNGSIHDHRVRYWEGYIHVHRVMMMMMNWVGYRFRDRDRSIHNHRVRNWNGSVHYNWIRNRDGSVHYHWV</sequence>
<reference evidence="1" key="2">
    <citation type="submission" date="2014-07" db="EMBL/GenBank/DDBJ databases">
        <authorList>
            <person name="Hull J."/>
        </authorList>
    </citation>
    <scope>NUCLEOTIDE SEQUENCE</scope>
</reference>
<name>A0A0A9YVB8_LYGHE</name>